<dbReference type="PANTHER" id="PTHR42951">
    <property type="entry name" value="METALLO-BETA-LACTAMASE DOMAIN-CONTAINING"/>
    <property type="match status" value="1"/>
</dbReference>
<dbReference type="SUPFAM" id="SSF56281">
    <property type="entry name" value="Metallo-hydrolase/oxidoreductase"/>
    <property type="match status" value="1"/>
</dbReference>
<dbReference type="Proteomes" id="UP000548867">
    <property type="component" value="Unassembled WGS sequence"/>
</dbReference>
<protein>
    <submittedName>
        <fullName evidence="3">Glyoxylase-like metal-dependent hydrolase (Beta-lactamase superfamily II)</fullName>
    </submittedName>
</protein>
<evidence type="ECO:0000259" key="2">
    <source>
        <dbReference type="SMART" id="SM00849"/>
    </source>
</evidence>
<feature type="chain" id="PRO_5031245977" evidence="1">
    <location>
        <begin position="21"/>
        <end position="328"/>
    </location>
</feature>
<proteinExistence type="predicted"/>
<evidence type="ECO:0000313" key="3">
    <source>
        <dbReference type="EMBL" id="MBB3953808.1"/>
    </source>
</evidence>
<dbReference type="AlphaFoldDB" id="A0A7W6CC20"/>
<gene>
    <name evidence="3" type="ORF">GGR38_000735</name>
</gene>
<dbReference type="GO" id="GO:0016787">
    <property type="term" value="F:hydrolase activity"/>
    <property type="evidence" value="ECO:0007669"/>
    <property type="project" value="UniProtKB-KW"/>
</dbReference>
<keyword evidence="3" id="KW-0378">Hydrolase</keyword>
<dbReference type="PANTHER" id="PTHR42951:SF22">
    <property type="entry name" value="METALLO BETA-LACTAMASE SUPERFAMILY LIPOPROTEIN"/>
    <property type="match status" value="1"/>
</dbReference>
<dbReference type="InterPro" id="IPR001279">
    <property type="entry name" value="Metallo-B-lactamas"/>
</dbReference>
<keyword evidence="1" id="KW-0732">Signal</keyword>
<accession>A0A7W6CC20</accession>
<dbReference type="RefSeq" id="WP_183622743.1">
    <property type="nucleotide sequence ID" value="NZ_JACIDX010000002.1"/>
</dbReference>
<comment type="caution">
    <text evidence="3">The sequence shown here is derived from an EMBL/GenBank/DDBJ whole genome shotgun (WGS) entry which is preliminary data.</text>
</comment>
<dbReference type="SMART" id="SM00849">
    <property type="entry name" value="Lactamase_B"/>
    <property type="match status" value="1"/>
</dbReference>
<sequence length="328" mass="35257">MRHYLTGLALVCAMAAPALAADKAYTPPALIDYSALHNVLIRSDDGTLTPADVPYYRSKLIAPGTWQIESDGDYSYLIEGDKEALAIDTGYGAGNIRQYLQTLTQKPIRMVASTHFHFDHTALNGYFDRALMSKETAEKATIPYPSFGAMKFPRDYPVQIIKDGDVIPLGGRDIRVIMGGNHTPGSTMYLDTKQRILFGGDEFMPRGVRVGVTVEQFAEIMGRVVAHRAQFDRIAGGPGMFDGRDADKLLAAAQAVLAGKEGETPKGGPGGMPGAANGPATPEGVTVYQRRAVRAPDRPAGMGGAPSPTARVMAVDGLQISYDINRIR</sequence>
<feature type="signal peptide" evidence="1">
    <location>
        <begin position="1"/>
        <end position="20"/>
    </location>
</feature>
<feature type="domain" description="Metallo-beta-lactamase" evidence="2">
    <location>
        <begin position="72"/>
        <end position="240"/>
    </location>
</feature>
<dbReference type="InterPro" id="IPR050855">
    <property type="entry name" value="NDM-1-like"/>
</dbReference>
<organism evidence="3 4">
    <name type="scientific">Novosphingobium sediminicola</name>
    <dbReference type="NCBI Taxonomy" id="563162"/>
    <lineage>
        <taxon>Bacteria</taxon>
        <taxon>Pseudomonadati</taxon>
        <taxon>Pseudomonadota</taxon>
        <taxon>Alphaproteobacteria</taxon>
        <taxon>Sphingomonadales</taxon>
        <taxon>Sphingomonadaceae</taxon>
        <taxon>Novosphingobium</taxon>
    </lineage>
</organism>
<dbReference type="Gene3D" id="3.60.15.10">
    <property type="entry name" value="Ribonuclease Z/Hydroxyacylglutathione hydrolase-like"/>
    <property type="match status" value="1"/>
</dbReference>
<dbReference type="EMBL" id="JACIDX010000002">
    <property type="protein sequence ID" value="MBB3953808.1"/>
    <property type="molecule type" value="Genomic_DNA"/>
</dbReference>
<keyword evidence="4" id="KW-1185">Reference proteome</keyword>
<reference evidence="3 4" key="1">
    <citation type="submission" date="2020-08" db="EMBL/GenBank/DDBJ databases">
        <title>Genomic Encyclopedia of Type Strains, Phase IV (KMG-IV): sequencing the most valuable type-strain genomes for metagenomic binning, comparative biology and taxonomic classification.</title>
        <authorList>
            <person name="Goeker M."/>
        </authorList>
    </citation>
    <scope>NUCLEOTIDE SEQUENCE [LARGE SCALE GENOMIC DNA]</scope>
    <source>
        <strain evidence="3 4">DSM 27057</strain>
    </source>
</reference>
<evidence type="ECO:0000256" key="1">
    <source>
        <dbReference type="SAM" id="SignalP"/>
    </source>
</evidence>
<dbReference type="InterPro" id="IPR036866">
    <property type="entry name" value="RibonucZ/Hydroxyglut_hydro"/>
</dbReference>
<name>A0A7W6CC20_9SPHN</name>
<evidence type="ECO:0000313" key="4">
    <source>
        <dbReference type="Proteomes" id="UP000548867"/>
    </source>
</evidence>
<dbReference type="Pfam" id="PF00753">
    <property type="entry name" value="Lactamase_B"/>
    <property type="match status" value="1"/>
</dbReference>